<keyword evidence="3" id="KW-1185">Reference proteome</keyword>
<name>A0A4Y7SPL8_COPMI</name>
<sequence length="213" mass="24122">MEPADSVGLRRHTRSLSANNPIRSLPTPRSPSKPYSRPASRKRSGKAKQIPEEAEDHTMGEPDVVEVIITPAITRKAIRLFTADRFLETQAKNPGMGTYDLLCTIDREWHALKETDVEREYELRAIAAMQEAKNQNEEATQGDSEVVSQATSQDVEVSLDEPVFHGPALPQFCDLHPGLIWSKSLWLPVDIYDPLGPHYPIPWWEWPDFDIEP</sequence>
<reference evidence="2 3" key="1">
    <citation type="journal article" date="2019" name="Nat. Ecol. Evol.">
        <title>Megaphylogeny resolves global patterns of mushroom evolution.</title>
        <authorList>
            <person name="Varga T."/>
            <person name="Krizsan K."/>
            <person name="Foldi C."/>
            <person name="Dima B."/>
            <person name="Sanchez-Garcia M."/>
            <person name="Sanchez-Ramirez S."/>
            <person name="Szollosi G.J."/>
            <person name="Szarkandi J.G."/>
            <person name="Papp V."/>
            <person name="Albert L."/>
            <person name="Andreopoulos W."/>
            <person name="Angelini C."/>
            <person name="Antonin V."/>
            <person name="Barry K.W."/>
            <person name="Bougher N.L."/>
            <person name="Buchanan P."/>
            <person name="Buyck B."/>
            <person name="Bense V."/>
            <person name="Catcheside P."/>
            <person name="Chovatia M."/>
            <person name="Cooper J."/>
            <person name="Damon W."/>
            <person name="Desjardin D."/>
            <person name="Finy P."/>
            <person name="Geml J."/>
            <person name="Haridas S."/>
            <person name="Hughes K."/>
            <person name="Justo A."/>
            <person name="Karasinski D."/>
            <person name="Kautmanova I."/>
            <person name="Kiss B."/>
            <person name="Kocsube S."/>
            <person name="Kotiranta H."/>
            <person name="LaButti K.M."/>
            <person name="Lechner B.E."/>
            <person name="Liimatainen K."/>
            <person name="Lipzen A."/>
            <person name="Lukacs Z."/>
            <person name="Mihaltcheva S."/>
            <person name="Morgado L.N."/>
            <person name="Niskanen T."/>
            <person name="Noordeloos M.E."/>
            <person name="Ohm R.A."/>
            <person name="Ortiz-Santana B."/>
            <person name="Ovrebo C."/>
            <person name="Racz N."/>
            <person name="Riley R."/>
            <person name="Savchenko A."/>
            <person name="Shiryaev A."/>
            <person name="Soop K."/>
            <person name="Spirin V."/>
            <person name="Szebenyi C."/>
            <person name="Tomsovsky M."/>
            <person name="Tulloss R.E."/>
            <person name="Uehling J."/>
            <person name="Grigoriev I.V."/>
            <person name="Vagvolgyi C."/>
            <person name="Papp T."/>
            <person name="Martin F.M."/>
            <person name="Miettinen O."/>
            <person name="Hibbett D.S."/>
            <person name="Nagy L.G."/>
        </authorList>
    </citation>
    <scope>NUCLEOTIDE SEQUENCE [LARGE SCALE GENOMIC DNA]</scope>
    <source>
        <strain evidence="2 3">FP101781</strain>
    </source>
</reference>
<accession>A0A4Y7SPL8</accession>
<gene>
    <name evidence="2" type="ORF">FA13DRAFT_1739634</name>
</gene>
<dbReference type="AlphaFoldDB" id="A0A4Y7SPL8"/>
<feature type="region of interest" description="Disordered" evidence="1">
    <location>
        <begin position="1"/>
        <end position="58"/>
    </location>
</feature>
<evidence type="ECO:0000313" key="2">
    <source>
        <dbReference type="EMBL" id="TEB23823.1"/>
    </source>
</evidence>
<evidence type="ECO:0000256" key="1">
    <source>
        <dbReference type="SAM" id="MobiDB-lite"/>
    </source>
</evidence>
<evidence type="ECO:0000313" key="3">
    <source>
        <dbReference type="Proteomes" id="UP000298030"/>
    </source>
</evidence>
<proteinExistence type="predicted"/>
<dbReference type="EMBL" id="QPFP01000073">
    <property type="protein sequence ID" value="TEB23823.1"/>
    <property type="molecule type" value="Genomic_DNA"/>
</dbReference>
<organism evidence="2 3">
    <name type="scientific">Coprinellus micaceus</name>
    <name type="common">Glistening ink-cap mushroom</name>
    <name type="synonym">Coprinus micaceus</name>
    <dbReference type="NCBI Taxonomy" id="71717"/>
    <lineage>
        <taxon>Eukaryota</taxon>
        <taxon>Fungi</taxon>
        <taxon>Dikarya</taxon>
        <taxon>Basidiomycota</taxon>
        <taxon>Agaricomycotina</taxon>
        <taxon>Agaricomycetes</taxon>
        <taxon>Agaricomycetidae</taxon>
        <taxon>Agaricales</taxon>
        <taxon>Agaricineae</taxon>
        <taxon>Psathyrellaceae</taxon>
        <taxon>Coprinellus</taxon>
    </lineage>
</organism>
<dbReference type="Proteomes" id="UP000298030">
    <property type="component" value="Unassembled WGS sequence"/>
</dbReference>
<comment type="caution">
    <text evidence="2">The sequence shown here is derived from an EMBL/GenBank/DDBJ whole genome shotgun (WGS) entry which is preliminary data.</text>
</comment>
<protein>
    <submittedName>
        <fullName evidence="2">Uncharacterized protein</fullName>
    </submittedName>
</protein>